<proteinExistence type="predicted"/>
<dbReference type="GO" id="GO:0005667">
    <property type="term" value="C:transcription regulator complex"/>
    <property type="evidence" value="ECO:0007669"/>
    <property type="project" value="InterPro"/>
</dbReference>
<dbReference type="PANTHER" id="PTHR12548:SF9">
    <property type="entry name" value="TRANSCRIPTION FACTOR DP"/>
    <property type="match status" value="1"/>
</dbReference>
<dbReference type="GO" id="GO:0000977">
    <property type="term" value="F:RNA polymerase II transcription regulatory region sequence-specific DNA binding"/>
    <property type="evidence" value="ECO:0007669"/>
    <property type="project" value="TreeGrafter"/>
</dbReference>
<evidence type="ECO:0000313" key="2">
    <source>
        <dbReference type="EMBL" id="KFK23746.1"/>
    </source>
</evidence>
<organism evidence="2 3">
    <name type="scientific">Arabis alpina</name>
    <name type="common">Alpine rock-cress</name>
    <dbReference type="NCBI Taxonomy" id="50452"/>
    <lineage>
        <taxon>Eukaryota</taxon>
        <taxon>Viridiplantae</taxon>
        <taxon>Streptophyta</taxon>
        <taxon>Embryophyta</taxon>
        <taxon>Tracheophyta</taxon>
        <taxon>Spermatophyta</taxon>
        <taxon>Magnoliopsida</taxon>
        <taxon>eudicotyledons</taxon>
        <taxon>Gunneridae</taxon>
        <taxon>Pentapetalae</taxon>
        <taxon>rosids</taxon>
        <taxon>malvids</taxon>
        <taxon>Brassicales</taxon>
        <taxon>Brassicaceae</taxon>
        <taxon>Arabideae</taxon>
        <taxon>Arabis</taxon>
    </lineage>
</organism>
<sequence>MKERLCGASRVIGVDFNSDKFQARSMEFENSMTCGNKRVTYLVANLGLYTIALVVFGVIKARSREKIVCEKVESKGRTAYNEVADELVAELALPNDEKHPWIRVLSLQIDRVYMNTLTKIALIDHERKRTNRKMSREAASSIYECKISK</sequence>
<dbReference type="GO" id="GO:0000981">
    <property type="term" value="F:DNA-binding transcription factor activity, RNA polymerase II-specific"/>
    <property type="evidence" value="ECO:0007669"/>
    <property type="project" value="TreeGrafter"/>
</dbReference>
<dbReference type="InterPro" id="IPR036388">
    <property type="entry name" value="WH-like_DNA-bd_sf"/>
</dbReference>
<gene>
    <name evidence="2" type="ORF">AALP_AAs56295U000100</name>
</gene>
<protein>
    <recommendedName>
        <fullName evidence="4">Transmembrane protein</fullName>
    </recommendedName>
</protein>
<dbReference type="GO" id="GO:0005634">
    <property type="term" value="C:nucleus"/>
    <property type="evidence" value="ECO:0007669"/>
    <property type="project" value="TreeGrafter"/>
</dbReference>
<dbReference type="Proteomes" id="UP000029120">
    <property type="component" value="Unassembled WGS sequence"/>
</dbReference>
<evidence type="ECO:0000313" key="3">
    <source>
        <dbReference type="Proteomes" id="UP000029120"/>
    </source>
</evidence>
<reference evidence="3" key="1">
    <citation type="journal article" date="2015" name="Nat. Plants">
        <title>Genome expansion of Arabis alpina linked with retrotransposition and reduced symmetric DNA methylation.</title>
        <authorList>
            <person name="Willing E.M."/>
            <person name="Rawat V."/>
            <person name="Mandakova T."/>
            <person name="Maumus F."/>
            <person name="James G.V."/>
            <person name="Nordstroem K.J."/>
            <person name="Becker C."/>
            <person name="Warthmann N."/>
            <person name="Chica C."/>
            <person name="Szarzynska B."/>
            <person name="Zytnicki M."/>
            <person name="Albani M.C."/>
            <person name="Kiefer C."/>
            <person name="Bergonzi S."/>
            <person name="Castaings L."/>
            <person name="Mateos J.L."/>
            <person name="Berns M.C."/>
            <person name="Bujdoso N."/>
            <person name="Piofczyk T."/>
            <person name="de Lorenzo L."/>
            <person name="Barrero-Sicilia C."/>
            <person name="Mateos I."/>
            <person name="Piednoel M."/>
            <person name="Hagmann J."/>
            <person name="Chen-Min-Tao R."/>
            <person name="Iglesias-Fernandez R."/>
            <person name="Schuster S.C."/>
            <person name="Alonso-Blanco C."/>
            <person name="Roudier F."/>
            <person name="Carbonero P."/>
            <person name="Paz-Ares J."/>
            <person name="Davis S.J."/>
            <person name="Pecinka A."/>
            <person name="Quesneville H."/>
            <person name="Colot V."/>
            <person name="Lysak M.A."/>
            <person name="Weigel D."/>
            <person name="Coupland G."/>
            <person name="Schneeberger K."/>
        </authorList>
    </citation>
    <scope>NUCLEOTIDE SEQUENCE [LARGE SCALE GENOMIC DNA]</scope>
    <source>
        <strain evidence="3">cv. Pajares</strain>
    </source>
</reference>
<name>A0A087G1J4_ARAAL</name>
<dbReference type="AlphaFoldDB" id="A0A087G1J4"/>
<dbReference type="Gramene" id="KFK23746">
    <property type="protein sequence ID" value="KFK23746"/>
    <property type="gene ID" value="AALP_AAs56295U000100"/>
</dbReference>
<dbReference type="GO" id="GO:0051726">
    <property type="term" value="P:regulation of cell cycle"/>
    <property type="evidence" value="ECO:0007669"/>
    <property type="project" value="InterPro"/>
</dbReference>
<dbReference type="eggNOG" id="KOG2829">
    <property type="taxonomic scope" value="Eukaryota"/>
</dbReference>
<dbReference type="PANTHER" id="PTHR12548">
    <property type="entry name" value="TRANSCRIPTION FACTOR DP"/>
    <property type="match status" value="1"/>
</dbReference>
<dbReference type="InterPro" id="IPR015648">
    <property type="entry name" value="Transcrpt_fac_DP"/>
</dbReference>
<keyword evidence="1" id="KW-1133">Transmembrane helix</keyword>
<accession>A0A087G1J4</accession>
<keyword evidence="1" id="KW-0472">Membrane</keyword>
<dbReference type="OrthoDB" id="552115at2759"/>
<dbReference type="EMBL" id="KL975710">
    <property type="protein sequence ID" value="KFK23746.1"/>
    <property type="molecule type" value="Genomic_DNA"/>
</dbReference>
<dbReference type="Gene3D" id="1.10.10.10">
    <property type="entry name" value="Winged helix-like DNA-binding domain superfamily/Winged helix DNA-binding domain"/>
    <property type="match status" value="1"/>
</dbReference>
<keyword evidence="1" id="KW-0812">Transmembrane</keyword>
<evidence type="ECO:0000256" key="1">
    <source>
        <dbReference type="SAM" id="Phobius"/>
    </source>
</evidence>
<evidence type="ECO:0008006" key="4">
    <source>
        <dbReference type="Google" id="ProtNLM"/>
    </source>
</evidence>
<keyword evidence="3" id="KW-1185">Reference proteome</keyword>
<feature type="transmembrane region" description="Helical" evidence="1">
    <location>
        <begin position="39"/>
        <end position="59"/>
    </location>
</feature>